<keyword evidence="1" id="KW-1133">Transmembrane helix</keyword>
<dbReference type="PANTHER" id="PTHR40031:SF1">
    <property type="entry name" value="MEMBRANE-BOUND METAL-DEPENDENT HYDROLASE"/>
    <property type="match status" value="1"/>
</dbReference>
<sequence>MDSITQAALGAAVGGAVLGRRLGRKAVLIGALLGTLPDLDVVLDYGDAITNVTEHRGFSHSLFVLTGLATLLALLCKRFAPARDITLLRWWCFFALCLVTHPLLDALTTYGTQLFWPLNTLPAAWPIIFIIDPVYTLALLIGLGAGLTSQRVYKYCVWGLTASSLYLALAAGAKWNVEQRLAPALVEQGLTQMPLLIQPTPFNILLWRATVVGEDRYYESLISVFDSPRLPQLEALWRNSGLEQDALSGPLGQRLTWFTGPFLRYDMRLINERQTLVATDIRLGFPGFHPFSFTLATREDNRWVPVARSEAVEAPQEISLATLSRLAERAMGDVTALCASDFVASHWRVERFVYRC</sequence>
<dbReference type="RefSeq" id="WP_127060028.1">
    <property type="nucleotide sequence ID" value="NZ_RZHF01000004.1"/>
</dbReference>
<evidence type="ECO:0000256" key="1">
    <source>
        <dbReference type="SAM" id="Phobius"/>
    </source>
</evidence>
<feature type="transmembrane region" description="Helical" evidence="1">
    <location>
        <begin position="87"/>
        <end position="104"/>
    </location>
</feature>
<dbReference type="OrthoDB" id="9781927at2"/>
<gene>
    <name evidence="2" type="ORF">ELY38_03065</name>
</gene>
<keyword evidence="2" id="KW-0378">Hydrolase</keyword>
<keyword evidence="1" id="KW-0472">Membrane</keyword>
<evidence type="ECO:0000313" key="3">
    <source>
        <dbReference type="Proteomes" id="UP000287023"/>
    </source>
</evidence>
<feature type="transmembrane region" description="Helical" evidence="1">
    <location>
        <begin position="124"/>
        <end position="143"/>
    </location>
</feature>
<keyword evidence="3" id="KW-1185">Reference proteome</keyword>
<keyword evidence="1" id="KW-0812">Transmembrane</keyword>
<comment type="caution">
    <text evidence="2">The sequence shown here is derived from an EMBL/GenBank/DDBJ whole genome shotgun (WGS) entry which is preliminary data.</text>
</comment>
<proteinExistence type="predicted"/>
<evidence type="ECO:0000313" key="2">
    <source>
        <dbReference type="EMBL" id="RUR34587.1"/>
    </source>
</evidence>
<dbReference type="AlphaFoldDB" id="A0A433KY76"/>
<organism evidence="2 3">
    <name type="scientific">Vreelandella nanhaiensis</name>
    <dbReference type="NCBI Taxonomy" id="1258546"/>
    <lineage>
        <taxon>Bacteria</taxon>
        <taxon>Pseudomonadati</taxon>
        <taxon>Pseudomonadota</taxon>
        <taxon>Gammaproteobacteria</taxon>
        <taxon>Oceanospirillales</taxon>
        <taxon>Halomonadaceae</taxon>
        <taxon>Vreelandella</taxon>
    </lineage>
</organism>
<dbReference type="GO" id="GO:0016787">
    <property type="term" value="F:hydrolase activity"/>
    <property type="evidence" value="ECO:0007669"/>
    <property type="project" value="UniProtKB-KW"/>
</dbReference>
<feature type="transmembrane region" description="Helical" evidence="1">
    <location>
        <begin position="57"/>
        <end position="75"/>
    </location>
</feature>
<protein>
    <submittedName>
        <fullName evidence="2">Metal-dependent hydrolase</fullName>
    </submittedName>
</protein>
<dbReference type="PANTHER" id="PTHR40031">
    <property type="entry name" value="HYPOTHETICAL MEMBRANE SPANNING PROTEIN"/>
    <property type="match status" value="1"/>
</dbReference>
<dbReference type="Pfam" id="PF04307">
    <property type="entry name" value="YdjM"/>
    <property type="match status" value="1"/>
</dbReference>
<reference evidence="2 3" key="1">
    <citation type="submission" date="2018-12" db="EMBL/GenBank/DDBJ databases">
        <title>three novel Halomonas strain isolated from plants.</title>
        <authorList>
            <person name="Sun C."/>
        </authorList>
    </citation>
    <scope>NUCLEOTIDE SEQUENCE [LARGE SCALE GENOMIC DNA]</scope>
    <source>
        <strain evidence="2 3">JCM 18142</strain>
    </source>
</reference>
<dbReference type="InterPro" id="IPR007404">
    <property type="entry name" value="YdjM-like"/>
</dbReference>
<accession>A0A433KY76</accession>
<name>A0A433KY76_9GAMM</name>
<dbReference type="EMBL" id="RZHF01000004">
    <property type="protein sequence ID" value="RUR34587.1"/>
    <property type="molecule type" value="Genomic_DNA"/>
</dbReference>
<dbReference type="Proteomes" id="UP000287023">
    <property type="component" value="Unassembled WGS sequence"/>
</dbReference>
<dbReference type="InterPro" id="IPR053170">
    <property type="entry name" value="Transcription_regulator"/>
</dbReference>